<sequence length="301" mass="32862">MALLADLPVELLAEIVHDVFDSYDSNPLDIICINATFKDLGLRLLYTHLRFHSIRQLSAFASGSSQLCGGGEDGKRTQGLVGRSLSSNECPKVPYLPKTLTVTLSGGPDDFQVFRRDYQTGALGFIVAVLAFVCHESAFALYIRGVESRQIVPTATLHLFRAISTWSSICHITITNLSFPSDDLGLNTSFSCIRPLLPAIPTLRTLYLGQATLLKPAAVAAMVCIPGQDNLESVRLVDAYRESIWGPRIRRGDVERAAVGLGLGKGTEEDIVARVRKLVRCEARTERIMGGDRVEGLSTLE</sequence>
<dbReference type="EMBL" id="JANAWD010000004">
    <property type="protein sequence ID" value="KAJ3491969.1"/>
    <property type="molecule type" value="Genomic_DNA"/>
</dbReference>
<keyword evidence="2" id="KW-1185">Reference proteome</keyword>
<dbReference type="AlphaFoldDB" id="A0AAD5VCJ2"/>
<proteinExistence type="predicted"/>
<accession>A0AAD5VCJ2</accession>
<comment type="caution">
    <text evidence="1">The sequence shown here is derived from an EMBL/GenBank/DDBJ whole genome shotgun (WGS) entry which is preliminary data.</text>
</comment>
<protein>
    <submittedName>
        <fullName evidence="1">Uncharacterized protein</fullName>
    </submittedName>
</protein>
<evidence type="ECO:0000313" key="1">
    <source>
        <dbReference type="EMBL" id="KAJ3491969.1"/>
    </source>
</evidence>
<dbReference type="Proteomes" id="UP001212997">
    <property type="component" value="Unassembled WGS sequence"/>
</dbReference>
<name>A0AAD5VCJ2_9APHY</name>
<reference evidence="1" key="1">
    <citation type="submission" date="2022-07" db="EMBL/GenBank/DDBJ databases">
        <title>Genome Sequence of Physisporinus lineatus.</title>
        <authorList>
            <person name="Buettner E."/>
        </authorList>
    </citation>
    <scope>NUCLEOTIDE SEQUENCE</scope>
    <source>
        <strain evidence="1">VT162</strain>
    </source>
</reference>
<organism evidence="1 2">
    <name type="scientific">Meripilus lineatus</name>
    <dbReference type="NCBI Taxonomy" id="2056292"/>
    <lineage>
        <taxon>Eukaryota</taxon>
        <taxon>Fungi</taxon>
        <taxon>Dikarya</taxon>
        <taxon>Basidiomycota</taxon>
        <taxon>Agaricomycotina</taxon>
        <taxon>Agaricomycetes</taxon>
        <taxon>Polyporales</taxon>
        <taxon>Meripilaceae</taxon>
        <taxon>Meripilus</taxon>
    </lineage>
</organism>
<evidence type="ECO:0000313" key="2">
    <source>
        <dbReference type="Proteomes" id="UP001212997"/>
    </source>
</evidence>
<gene>
    <name evidence="1" type="ORF">NLI96_g270</name>
</gene>